<sequence length="235" mass="24888">MAGYILLEGGAEFGGLMSAPDLRAIELAGGFDVPISIIPTAAAPDNNHRRAGNNGVNWFRHLGAHNIEALPLIDTASANDATIAASLQQSRLIYLLGGFPGYLGTTLAGSTAWQAMLAAYEAGAVIAGSSAGAMVLCQYYYDPGTRKLINGLRLLDNTCVLPHHNTFGKNWATQLSQDLPGVVLLGIDERTGLIDDAGTNRKTDWRVYGQGAISIYRNGSTAIYHAGKTFTDSFS</sequence>
<evidence type="ECO:0000256" key="2">
    <source>
        <dbReference type="ARBA" id="ARBA00022670"/>
    </source>
</evidence>
<proteinExistence type="inferred from homology"/>
<keyword evidence="2" id="KW-0645">Protease</keyword>
<dbReference type="InterPro" id="IPR005320">
    <property type="entry name" value="Peptidase_S51"/>
</dbReference>
<reference evidence="5" key="1">
    <citation type="submission" date="2020-10" db="EMBL/GenBank/DDBJ databases">
        <title>Taxonomic study of unclassified bacteria belonging to the class Ktedonobacteria.</title>
        <authorList>
            <person name="Yabe S."/>
            <person name="Wang C.M."/>
            <person name="Zheng Y."/>
            <person name="Sakai Y."/>
            <person name="Cavaletti L."/>
            <person name="Monciardini P."/>
            <person name="Donadio S."/>
        </authorList>
    </citation>
    <scope>NUCLEOTIDE SEQUENCE</scope>
    <source>
        <strain evidence="5">ID150040</strain>
    </source>
</reference>
<dbReference type="Proteomes" id="UP000597444">
    <property type="component" value="Unassembled WGS sequence"/>
</dbReference>
<evidence type="ECO:0000256" key="1">
    <source>
        <dbReference type="ARBA" id="ARBA00006534"/>
    </source>
</evidence>
<accession>A0A8J3IU17</accession>
<name>A0A8J3IU17_9CHLR</name>
<evidence type="ECO:0000313" key="6">
    <source>
        <dbReference type="Proteomes" id="UP000597444"/>
    </source>
</evidence>
<dbReference type="PANTHER" id="PTHR36175:SF1">
    <property type="entry name" value="CYANOPHYCINASE"/>
    <property type="match status" value="1"/>
</dbReference>
<evidence type="ECO:0000256" key="4">
    <source>
        <dbReference type="ARBA" id="ARBA00022825"/>
    </source>
</evidence>
<keyword evidence="4" id="KW-0720">Serine protease</keyword>
<dbReference type="AlphaFoldDB" id="A0A8J3IU17"/>
<evidence type="ECO:0000256" key="3">
    <source>
        <dbReference type="ARBA" id="ARBA00022801"/>
    </source>
</evidence>
<organism evidence="5 6">
    <name type="scientific">Reticulibacter mediterranei</name>
    <dbReference type="NCBI Taxonomy" id="2778369"/>
    <lineage>
        <taxon>Bacteria</taxon>
        <taxon>Bacillati</taxon>
        <taxon>Chloroflexota</taxon>
        <taxon>Ktedonobacteria</taxon>
        <taxon>Ktedonobacterales</taxon>
        <taxon>Reticulibacteraceae</taxon>
        <taxon>Reticulibacter</taxon>
    </lineage>
</organism>
<dbReference type="RefSeq" id="WP_220206840.1">
    <property type="nucleotide sequence ID" value="NZ_BNJK01000001.1"/>
</dbReference>
<dbReference type="Gene3D" id="3.40.50.880">
    <property type="match status" value="1"/>
</dbReference>
<evidence type="ECO:0000313" key="5">
    <source>
        <dbReference type="EMBL" id="GHO96196.1"/>
    </source>
</evidence>
<dbReference type="InterPro" id="IPR029062">
    <property type="entry name" value="Class_I_gatase-like"/>
</dbReference>
<dbReference type="PANTHER" id="PTHR36175">
    <property type="entry name" value="CYANOPHYCINASE"/>
    <property type="match status" value="1"/>
</dbReference>
<keyword evidence="3" id="KW-0378">Hydrolase</keyword>
<dbReference type="Pfam" id="PF03575">
    <property type="entry name" value="Peptidase_S51"/>
    <property type="match status" value="1"/>
</dbReference>
<comment type="similarity">
    <text evidence="1">Belongs to the peptidase S51 family.</text>
</comment>
<keyword evidence="6" id="KW-1185">Reference proteome</keyword>
<gene>
    <name evidence="5" type="ORF">KSF_062440</name>
</gene>
<dbReference type="EMBL" id="BNJK01000001">
    <property type="protein sequence ID" value="GHO96196.1"/>
    <property type="molecule type" value="Genomic_DNA"/>
</dbReference>
<dbReference type="SUPFAM" id="SSF52317">
    <property type="entry name" value="Class I glutamine amidotransferase-like"/>
    <property type="match status" value="1"/>
</dbReference>
<protein>
    <submittedName>
        <fullName evidence="5">Cyanophycinase</fullName>
    </submittedName>
</protein>
<comment type="caution">
    <text evidence="5">The sequence shown here is derived from an EMBL/GenBank/DDBJ whole genome shotgun (WGS) entry which is preliminary data.</text>
</comment>
<dbReference type="GO" id="GO:0006508">
    <property type="term" value="P:proteolysis"/>
    <property type="evidence" value="ECO:0007669"/>
    <property type="project" value="UniProtKB-KW"/>
</dbReference>
<dbReference type="GO" id="GO:0008236">
    <property type="term" value="F:serine-type peptidase activity"/>
    <property type="evidence" value="ECO:0007669"/>
    <property type="project" value="UniProtKB-KW"/>
</dbReference>